<evidence type="ECO:0000259" key="2">
    <source>
        <dbReference type="PROSITE" id="PS50966"/>
    </source>
</evidence>
<gene>
    <name evidence="3" type="ORF">SAMN04488095_3342</name>
</gene>
<dbReference type="InterPro" id="IPR007527">
    <property type="entry name" value="Znf_SWIM"/>
</dbReference>
<dbReference type="STRING" id="390807.SAMN04488095_3342"/>
<dbReference type="EMBL" id="FORA01000005">
    <property type="protein sequence ID" value="SFJ67322.1"/>
    <property type="molecule type" value="Genomic_DNA"/>
</dbReference>
<dbReference type="PROSITE" id="PS50966">
    <property type="entry name" value="ZF_SWIM"/>
    <property type="match status" value="1"/>
</dbReference>
<accession>A0A1I3T9Z2</accession>
<protein>
    <submittedName>
        <fullName evidence="3">SWIM zinc finger</fullName>
    </submittedName>
</protein>
<feature type="domain" description="SWIM-type" evidence="2">
    <location>
        <begin position="52"/>
        <end position="85"/>
    </location>
</feature>
<proteinExistence type="predicted"/>
<dbReference type="RefSeq" id="WP_092783530.1">
    <property type="nucleotide sequence ID" value="NZ_FORA01000005.1"/>
</dbReference>
<name>A0A1I3T9Z2_9RHOB</name>
<dbReference type="Proteomes" id="UP000199110">
    <property type="component" value="Unassembled WGS sequence"/>
</dbReference>
<evidence type="ECO:0000313" key="4">
    <source>
        <dbReference type="Proteomes" id="UP000199110"/>
    </source>
</evidence>
<dbReference type="GO" id="GO:0008270">
    <property type="term" value="F:zinc ion binding"/>
    <property type="evidence" value="ECO:0007669"/>
    <property type="project" value="UniProtKB-KW"/>
</dbReference>
<keyword evidence="1" id="KW-0862">Zinc</keyword>
<keyword evidence="1" id="KW-0863">Zinc-finger</keyword>
<reference evidence="3 4" key="1">
    <citation type="submission" date="2016-10" db="EMBL/GenBank/DDBJ databases">
        <authorList>
            <person name="de Groot N.N."/>
        </authorList>
    </citation>
    <scope>NUCLEOTIDE SEQUENCE [LARGE SCALE GENOMIC DNA]</scope>
    <source>
        <strain evidence="3 4">DSM 19073</strain>
    </source>
</reference>
<keyword evidence="1" id="KW-0479">Metal-binding</keyword>
<dbReference type="OrthoDB" id="242553at2"/>
<dbReference type="AlphaFoldDB" id="A0A1I3T9Z2"/>
<evidence type="ECO:0000313" key="3">
    <source>
        <dbReference type="EMBL" id="SFJ67322.1"/>
    </source>
</evidence>
<evidence type="ECO:0000256" key="1">
    <source>
        <dbReference type="PROSITE-ProRule" id="PRU00325"/>
    </source>
</evidence>
<keyword evidence="4" id="KW-1185">Reference proteome</keyword>
<sequence>MTALAQMLATWDEAALTGLVSKGIVIRAGKDAATATIRDRSDGGATVVTGGATVSVTAPDLRAARCDCGTPFPCRHVIAAVIALRMTAPASTGEPSPSATEVPDVIDIATLPFSDIKTFAGTDWSRALALTGEAAQITGDTTRAVTFPETAETVTFPVGLGLKQALYKGKSASRTRMAVAAAALVLARASGRDLPEVTVENATARADPQTLDRIEAALGEAAVALSAGALPQAATRLFTLAISTRAEAVPRLAAELRGLSRRMTDEALRRADETPEKLLLALGRTHALTRALRFNPEDPALVGTLARSFAPSGPMDVIYLGSESWRTLAGARGLTSVFVNPATGTIHRATEARAAGTDLTFEPRQSWSTPLWGLMPPSRMKGRLLHLPDAALAPDGGLGLTQKATDAGEGGEVAGITSWADLRPAFDAQMGRGLRQRPGEALLLLTPKTTDAPVFDPYAQRWVWTWQDAEGVAVDLRLPTDMLSDPRLLDPLTRRVTRGLVALAPGGAMRLMSLWLGGSAAGHYVLQFDTLPKPVGWTALVDRIRDKVAAPAARPPAPPDPLRLALDRAAEAVLASLTRPNAPRPIDQTRAIGLARIAEGLDSLDGTAATALPTAYLLALAQNALGDRA</sequence>
<dbReference type="Pfam" id="PF04434">
    <property type="entry name" value="SWIM"/>
    <property type="match status" value="1"/>
</dbReference>
<organism evidence="3 4">
    <name type="scientific">Jannaschia pohangensis</name>
    <dbReference type="NCBI Taxonomy" id="390807"/>
    <lineage>
        <taxon>Bacteria</taxon>
        <taxon>Pseudomonadati</taxon>
        <taxon>Pseudomonadota</taxon>
        <taxon>Alphaproteobacteria</taxon>
        <taxon>Rhodobacterales</taxon>
        <taxon>Roseobacteraceae</taxon>
        <taxon>Jannaschia</taxon>
    </lineage>
</organism>